<evidence type="ECO:0000313" key="1">
    <source>
        <dbReference type="EMBL" id="KAJ0018456.1"/>
    </source>
</evidence>
<proteinExistence type="predicted"/>
<accession>A0ACC0XLD2</accession>
<comment type="caution">
    <text evidence="1">The sequence shown here is derived from an EMBL/GenBank/DDBJ whole genome shotgun (WGS) entry which is preliminary data.</text>
</comment>
<keyword evidence="2" id="KW-1185">Reference proteome</keyword>
<sequence length="212" mass="23761">MATQEVEKKSQDTVLEEFHQLAGKLRKDEEGAHLQGDVFKWTKRTNSSCDFRSRKSEGSAFDLQQKENLLEIVDPKLEHDFNKEEAERVIKVALLCSNASPELRPTMSEAVSMLEAQSIVQEVISDPSIYNDDLRLKPLKGHLQRMMQEQNSSGVSSSDFFSDKTGLGSSTTSAHDLYPVNSESIRNLIAEHDLYPANSEATYLTFSKSSSV</sequence>
<dbReference type="Proteomes" id="UP001163603">
    <property type="component" value="Chromosome 12"/>
</dbReference>
<dbReference type="EMBL" id="CM047747">
    <property type="protein sequence ID" value="KAJ0018456.1"/>
    <property type="molecule type" value="Genomic_DNA"/>
</dbReference>
<reference evidence="2" key="1">
    <citation type="journal article" date="2023" name="G3 (Bethesda)">
        <title>Genome assembly and association tests identify interacting loci associated with vigor, precocity, and sex in interspecific pistachio rootstocks.</title>
        <authorList>
            <person name="Palmer W."/>
            <person name="Jacygrad E."/>
            <person name="Sagayaradj S."/>
            <person name="Cavanaugh K."/>
            <person name="Han R."/>
            <person name="Bertier L."/>
            <person name="Beede B."/>
            <person name="Kafkas S."/>
            <person name="Golino D."/>
            <person name="Preece J."/>
            <person name="Michelmore R."/>
        </authorList>
    </citation>
    <scope>NUCLEOTIDE SEQUENCE [LARGE SCALE GENOMIC DNA]</scope>
</reference>
<name>A0ACC0XLD2_9ROSI</name>
<organism evidence="1 2">
    <name type="scientific">Pistacia integerrima</name>
    <dbReference type="NCBI Taxonomy" id="434235"/>
    <lineage>
        <taxon>Eukaryota</taxon>
        <taxon>Viridiplantae</taxon>
        <taxon>Streptophyta</taxon>
        <taxon>Embryophyta</taxon>
        <taxon>Tracheophyta</taxon>
        <taxon>Spermatophyta</taxon>
        <taxon>Magnoliopsida</taxon>
        <taxon>eudicotyledons</taxon>
        <taxon>Gunneridae</taxon>
        <taxon>Pentapetalae</taxon>
        <taxon>rosids</taxon>
        <taxon>malvids</taxon>
        <taxon>Sapindales</taxon>
        <taxon>Anacardiaceae</taxon>
        <taxon>Pistacia</taxon>
    </lineage>
</organism>
<gene>
    <name evidence="1" type="ORF">Pint_10292</name>
</gene>
<evidence type="ECO:0000313" key="2">
    <source>
        <dbReference type="Proteomes" id="UP001163603"/>
    </source>
</evidence>
<protein>
    <submittedName>
        <fullName evidence="1">Uncharacterized protein</fullName>
    </submittedName>
</protein>